<accession>A0A644Y3T7</accession>
<comment type="caution">
    <text evidence="1">The sequence shown here is derived from an EMBL/GenBank/DDBJ whole genome shotgun (WGS) entry which is preliminary data.</text>
</comment>
<protein>
    <submittedName>
        <fullName evidence="1">Uncharacterized protein</fullName>
    </submittedName>
</protein>
<reference evidence="1" key="1">
    <citation type="submission" date="2019-08" db="EMBL/GenBank/DDBJ databases">
        <authorList>
            <person name="Kucharzyk K."/>
            <person name="Murdoch R.W."/>
            <person name="Higgins S."/>
            <person name="Loffler F."/>
        </authorList>
    </citation>
    <scope>NUCLEOTIDE SEQUENCE</scope>
</reference>
<gene>
    <name evidence="1" type="ORF">SDC9_69481</name>
</gene>
<proteinExistence type="predicted"/>
<name>A0A644Y3T7_9ZZZZ</name>
<dbReference type="AlphaFoldDB" id="A0A644Y3T7"/>
<dbReference type="EMBL" id="VSSQ01003939">
    <property type="protein sequence ID" value="MPM23019.1"/>
    <property type="molecule type" value="Genomic_DNA"/>
</dbReference>
<sequence length="172" mass="20698">MLPNNLLYKLVQEALGKEVIENYEESFTNRLLVQKLVYMFQELNQIKRYEYSWYLAGPYSKKLTSQIYNMVLFLDENDKRQWSQLRFSSKGQDYIKKVTDFFKVDEAELKEYNLTKSDWFELMASLYYLKQRDKIKDKDILVNSLLKAKDKFRLEQIKFAVDKYGNRLGFAA</sequence>
<organism evidence="1">
    <name type="scientific">bioreactor metagenome</name>
    <dbReference type="NCBI Taxonomy" id="1076179"/>
    <lineage>
        <taxon>unclassified sequences</taxon>
        <taxon>metagenomes</taxon>
        <taxon>ecological metagenomes</taxon>
    </lineage>
</organism>
<evidence type="ECO:0000313" key="1">
    <source>
        <dbReference type="EMBL" id="MPM23019.1"/>
    </source>
</evidence>